<organism evidence="4 5">
    <name type="scientific">Methylomonas paludis</name>
    <dbReference type="NCBI Taxonomy" id="1173101"/>
    <lineage>
        <taxon>Bacteria</taxon>
        <taxon>Pseudomonadati</taxon>
        <taxon>Pseudomonadota</taxon>
        <taxon>Gammaproteobacteria</taxon>
        <taxon>Methylococcales</taxon>
        <taxon>Methylococcaceae</taxon>
        <taxon>Methylomonas</taxon>
    </lineage>
</organism>
<dbReference type="KEGG" id="mpad:KEF85_09200"/>
<dbReference type="PROSITE" id="PS50293">
    <property type="entry name" value="TPR_REGION"/>
    <property type="match status" value="1"/>
</dbReference>
<dbReference type="Pfam" id="PF13424">
    <property type="entry name" value="TPR_12"/>
    <property type="match status" value="1"/>
</dbReference>
<dbReference type="PANTHER" id="PTHR44858:SF1">
    <property type="entry name" value="UDP-N-ACETYLGLUCOSAMINE--PEPTIDE N-ACETYLGLUCOSAMINYLTRANSFERASE SPINDLY-RELATED"/>
    <property type="match status" value="1"/>
</dbReference>
<feature type="repeat" description="TPR" evidence="3">
    <location>
        <begin position="320"/>
        <end position="353"/>
    </location>
</feature>
<dbReference type="AlphaFoldDB" id="A0A975R853"/>
<dbReference type="InterPro" id="IPR050498">
    <property type="entry name" value="Ycf3"/>
</dbReference>
<feature type="repeat" description="TPR" evidence="3">
    <location>
        <begin position="252"/>
        <end position="285"/>
    </location>
</feature>
<proteinExistence type="predicted"/>
<dbReference type="RefSeq" id="WP_215579746.1">
    <property type="nucleotide sequence ID" value="NZ_CP073754.1"/>
</dbReference>
<dbReference type="Pfam" id="PF13414">
    <property type="entry name" value="TPR_11"/>
    <property type="match status" value="1"/>
</dbReference>
<sequence length="669" mass="74508">MNAAHHPVLPLLPALTWLEQGNALHAEHHYEPALQCYAQAIAEQPDAGEAYWRQGNTLLMLGRHAEAVVSYDRAIACQPAYAKAYNNRGMALQRQGLQVAALDSFTQALALQPDSVNALLNRSRTLQNLQRHSEALAGFAAVMTLRPDDAELHLQHGLVLKDLSQYAAALISFERALALNPTHAGACCNCGLALYELKQPAAAIAYFKRASELQPDFAAAYNNCGLAQLQLKQYAPALLSFDQALLLCPDFTEALNNRGNALHQLKRYADALLSYDQALARQPDYAEAFNNRGITLDELNRHTEAIHYFEQAIRLKPDYAAAYLNRGCALQNQLQLFAALEDYNQAIALKPDFAPAYWNKALLMLLNGDYQFGWQLYEWRWKAQIDVMADFPQPLWLGVTALTGKIILIHPEQGLGDFIQFCRYAYLLEAAGAKVVIQTPRSLFNLLSGLNHRFTIVAQGQPLPAFDLHCPLLSLPLAFKTGLDNIPATIPYLSVSSDKQQLWRNRLGPKSRQRIGIVWSGSATHKNDHKRSIPLALLKPLFCLPVEWHCLQIEFSAADRDLLETGLPLYVHQQALADFADTAALIDAMDLVISIDTSVAHLAGALAKPVWILLPFAPDFRWLLARRDCPWYPTATLWRQSAAADWDTVIADIVEQLPVFIETGTALRL</sequence>
<dbReference type="EMBL" id="CP073754">
    <property type="protein sequence ID" value="QWF69557.1"/>
    <property type="molecule type" value="Genomic_DNA"/>
</dbReference>
<dbReference type="InterPro" id="IPR019734">
    <property type="entry name" value="TPR_rpt"/>
</dbReference>
<dbReference type="Proteomes" id="UP000676649">
    <property type="component" value="Chromosome"/>
</dbReference>
<dbReference type="Gene3D" id="3.40.50.2000">
    <property type="entry name" value="Glycogen Phosphorylase B"/>
    <property type="match status" value="1"/>
</dbReference>
<feature type="repeat" description="TPR" evidence="3">
    <location>
        <begin position="82"/>
        <end position="115"/>
    </location>
</feature>
<feature type="repeat" description="TPR" evidence="3">
    <location>
        <begin position="218"/>
        <end position="251"/>
    </location>
</feature>
<keyword evidence="1" id="KW-0677">Repeat</keyword>
<dbReference type="PANTHER" id="PTHR44858">
    <property type="entry name" value="TETRATRICOPEPTIDE REPEAT PROTEIN 6"/>
    <property type="match status" value="1"/>
</dbReference>
<feature type="repeat" description="TPR" evidence="3">
    <location>
        <begin position="286"/>
        <end position="319"/>
    </location>
</feature>
<dbReference type="SMART" id="SM00028">
    <property type="entry name" value="TPR"/>
    <property type="match status" value="10"/>
</dbReference>
<evidence type="ECO:0000313" key="5">
    <source>
        <dbReference type="Proteomes" id="UP000676649"/>
    </source>
</evidence>
<evidence type="ECO:0000256" key="2">
    <source>
        <dbReference type="ARBA" id="ARBA00022803"/>
    </source>
</evidence>
<evidence type="ECO:0000256" key="1">
    <source>
        <dbReference type="ARBA" id="ARBA00022737"/>
    </source>
</evidence>
<dbReference type="SUPFAM" id="SSF48452">
    <property type="entry name" value="TPR-like"/>
    <property type="match status" value="2"/>
</dbReference>
<keyword evidence="2 3" id="KW-0802">TPR repeat</keyword>
<name>A0A975R853_9GAMM</name>
<protein>
    <submittedName>
        <fullName evidence="4">Tetratricopeptide repeat protein</fullName>
    </submittedName>
</protein>
<keyword evidence="5" id="KW-1185">Reference proteome</keyword>
<gene>
    <name evidence="4" type="ORF">KEF85_09200</name>
</gene>
<feature type="repeat" description="TPR" evidence="3">
    <location>
        <begin position="48"/>
        <end position="81"/>
    </location>
</feature>
<accession>A0A975R853</accession>
<dbReference type="PROSITE" id="PS50005">
    <property type="entry name" value="TPR"/>
    <property type="match status" value="8"/>
</dbReference>
<feature type="repeat" description="TPR" evidence="3">
    <location>
        <begin position="14"/>
        <end position="47"/>
    </location>
</feature>
<dbReference type="Pfam" id="PF13432">
    <property type="entry name" value="TPR_16"/>
    <property type="match status" value="1"/>
</dbReference>
<dbReference type="SUPFAM" id="SSF53756">
    <property type="entry name" value="UDP-Glycosyltransferase/glycogen phosphorylase"/>
    <property type="match status" value="1"/>
</dbReference>
<evidence type="ECO:0000313" key="4">
    <source>
        <dbReference type="EMBL" id="QWF69557.1"/>
    </source>
</evidence>
<dbReference type="Gene3D" id="1.25.40.10">
    <property type="entry name" value="Tetratricopeptide repeat domain"/>
    <property type="match status" value="5"/>
</dbReference>
<feature type="repeat" description="TPR" evidence="3">
    <location>
        <begin position="150"/>
        <end position="183"/>
    </location>
</feature>
<evidence type="ECO:0000256" key="3">
    <source>
        <dbReference type="PROSITE-ProRule" id="PRU00339"/>
    </source>
</evidence>
<dbReference type="InterPro" id="IPR011990">
    <property type="entry name" value="TPR-like_helical_dom_sf"/>
</dbReference>
<reference evidence="4" key="1">
    <citation type="submission" date="2021-04" db="EMBL/GenBank/DDBJ databases">
        <title>Draft genome sequence data of methanotrophic Methylovulum sp. strain S1L and Methylomonas sp. strain S2AM isolated from boreal lake water columns.</title>
        <authorList>
            <person name="Rissanen A.J."/>
            <person name="Mangayil R."/>
            <person name="Svenning M.M."/>
            <person name="Khanongnuch R."/>
        </authorList>
    </citation>
    <scope>NUCLEOTIDE SEQUENCE</scope>
    <source>
        <strain evidence="4">S2AM</strain>
    </source>
</reference>